<evidence type="ECO:0000256" key="11">
    <source>
        <dbReference type="PIRSR" id="PIRSR036417-1"/>
    </source>
</evidence>
<dbReference type="InterPro" id="IPR012392">
    <property type="entry name" value="3-ktacl-CoA_syn"/>
</dbReference>
<sequence>MEAAAATSTAAVMERERLTAEMAFSPAVANKPGEEPPNIVIKIRRRLPDFARSVNLKYVKLGLLSGGFPAPSSSWWALLTLATPLVAAAAYSFGRVDVAALYVVDLVSSAAWLLAAALLLAVFYLNRPRPVYLVEFACYKPGDEHQISKGGFLDMTESTGFFNAEALEFQTKITSRSGLGDRTYLPPGIQARPPRLSMAEARAEAEAVMFGCLDKLFAATGINPRRDVSILIVNCSLFNPTPSLASMVVNRYQMREDVKSFNLGGMGCSAGLIAVDLARDLLQANSDSYAVVVSTENVTLNWYFGNDRSMLLSNCIFRMGGAAALLSNRRADARRAKYRLLHTVRTHKGATDGCFYCVYQREDDGGRVGVSLARELMAVAGDALKTNITTMGPLVLPLTEQLKFLKSMMIRRVIRDKGVRPYIPDFRRAFEHFCVHAGGRTVLEEVQRSLSLGDEDMEPSKCTLHRFGNTSSSSLWYELAYAEAKGRVRRGHRVWQIGFGSGFKCNSAVWCALRDVPAVSAAGDDDERRRMSCNPWLDSVESYPPKAYI</sequence>
<evidence type="ECO:0000256" key="12">
    <source>
        <dbReference type="SAM" id="Phobius"/>
    </source>
</evidence>
<evidence type="ECO:0000259" key="13">
    <source>
        <dbReference type="Pfam" id="PF08392"/>
    </source>
</evidence>
<feature type="active site" evidence="11">
    <location>
        <position position="268"/>
    </location>
</feature>
<dbReference type="Pfam" id="PF08541">
    <property type="entry name" value="ACP_syn_III_C"/>
    <property type="match status" value="1"/>
</dbReference>
<feature type="domain" description="FAE" evidence="13">
    <location>
        <begin position="125"/>
        <end position="412"/>
    </location>
</feature>
<keyword evidence="16" id="KW-1185">Reference proteome</keyword>
<dbReference type="FunFam" id="3.40.47.10:FF:000028">
    <property type="entry name" value="3-ketoacyl-CoA synthase"/>
    <property type="match status" value="1"/>
</dbReference>
<evidence type="ECO:0000256" key="8">
    <source>
        <dbReference type="ARBA" id="ARBA00023315"/>
    </source>
</evidence>
<evidence type="ECO:0000313" key="16">
    <source>
        <dbReference type="Proteomes" id="UP000479710"/>
    </source>
</evidence>
<proteinExistence type="inferred from homology"/>
<dbReference type="EMBL" id="SPHZ02000002">
    <property type="protein sequence ID" value="KAF0930410.1"/>
    <property type="molecule type" value="Genomic_DNA"/>
</dbReference>
<comment type="catalytic activity">
    <reaction evidence="9">
        <text>a very-long-chain acyl-CoA + malonyl-CoA + H(+) = a very-long-chain 3-oxoacyl-CoA + CO2 + CoA</text>
        <dbReference type="Rhea" id="RHEA:32727"/>
        <dbReference type="ChEBI" id="CHEBI:15378"/>
        <dbReference type="ChEBI" id="CHEBI:16526"/>
        <dbReference type="ChEBI" id="CHEBI:57287"/>
        <dbReference type="ChEBI" id="CHEBI:57384"/>
        <dbReference type="ChEBI" id="CHEBI:90725"/>
        <dbReference type="ChEBI" id="CHEBI:90736"/>
        <dbReference type="EC" id="2.3.1.199"/>
    </reaction>
</comment>
<dbReference type="InterPro" id="IPR013747">
    <property type="entry name" value="ACP_syn_III_C"/>
</dbReference>
<comment type="subcellular location">
    <subcellularLocation>
        <location evidence="1">Membrane</location>
    </subcellularLocation>
</comment>
<comment type="caution">
    <text evidence="15">The sequence shown here is derived from an EMBL/GenBank/DDBJ whole genome shotgun (WGS) entry which is preliminary data.</text>
</comment>
<evidence type="ECO:0000259" key="14">
    <source>
        <dbReference type="Pfam" id="PF08541"/>
    </source>
</evidence>
<dbReference type="UniPathway" id="UPA00094"/>
<dbReference type="Gene3D" id="3.40.47.10">
    <property type="match status" value="1"/>
</dbReference>
<evidence type="ECO:0000256" key="10">
    <source>
        <dbReference type="PIRNR" id="PIRNR036417"/>
    </source>
</evidence>
<protein>
    <recommendedName>
        <fullName evidence="10">3-ketoacyl-CoA synthase</fullName>
        <ecNumber evidence="10">2.3.1.-</ecNumber>
    </recommendedName>
</protein>
<reference evidence="15 16" key="1">
    <citation type="submission" date="2019-11" db="EMBL/GenBank/DDBJ databases">
        <title>Whole genome sequence of Oryza granulata.</title>
        <authorList>
            <person name="Li W."/>
        </authorList>
    </citation>
    <scope>NUCLEOTIDE SEQUENCE [LARGE SCALE GENOMIC DNA]</scope>
    <source>
        <strain evidence="16">cv. Menghai</strain>
        <tissue evidence="15">Leaf</tissue>
    </source>
</reference>
<dbReference type="Proteomes" id="UP000479710">
    <property type="component" value="Unassembled WGS sequence"/>
</dbReference>
<dbReference type="SUPFAM" id="SSF53901">
    <property type="entry name" value="Thiolase-like"/>
    <property type="match status" value="2"/>
</dbReference>
<dbReference type="EC" id="2.3.1.-" evidence="10"/>
<keyword evidence="4 10" id="KW-0808">Transferase</keyword>
<evidence type="ECO:0000256" key="1">
    <source>
        <dbReference type="ARBA" id="ARBA00004370"/>
    </source>
</evidence>
<evidence type="ECO:0000256" key="6">
    <source>
        <dbReference type="ARBA" id="ARBA00022989"/>
    </source>
</evidence>
<feature type="active site" evidence="11">
    <location>
        <position position="465"/>
    </location>
</feature>
<feature type="active site" evidence="11">
    <location>
        <position position="432"/>
    </location>
</feature>
<dbReference type="OrthoDB" id="329835at2759"/>
<feature type="transmembrane region" description="Helical" evidence="12">
    <location>
        <begin position="74"/>
        <end position="93"/>
    </location>
</feature>
<dbReference type="GO" id="GO:0016020">
    <property type="term" value="C:membrane"/>
    <property type="evidence" value="ECO:0007669"/>
    <property type="project" value="UniProtKB-SubCell"/>
</dbReference>
<dbReference type="PANTHER" id="PTHR31561">
    <property type="entry name" value="3-KETOACYL-COA SYNTHASE"/>
    <property type="match status" value="1"/>
</dbReference>
<evidence type="ECO:0000256" key="9">
    <source>
        <dbReference type="ARBA" id="ARBA00047375"/>
    </source>
</evidence>
<dbReference type="AlphaFoldDB" id="A0A6G1F0I0"/>
<feature type="domain" description="Beta-ketoacyl-[acyl-carrier-protein] synthase III C-terminal" evidence="14">
    <location>
        <begin position="431"/>
        <end position="510"/>
    </location>
</feature>
<evidence type="ECO:0000313" key="15">
    <source>
        <dbReference type="EMBL" id="KAF0930410.1"/>
    </source>
</evidence>
<dbReference type="InterPro" id="IPR013601">
    <property type="entry name" value="FAE1_typ3_polyketide_synth"/>
</dbReference>
<organism evidence="15 16">
    <name type="scientific">Oryza meyeriana var. granulata</name>
    <dbReference type="NCBI Taxonomy" id="110450"/>
    <lineage>
        <taxon>Eukaryota</taxon>
        <taxon>Viridiplantae</taxon>
        <taxon>Streptophyta</taxon>
        <taxon>Embryophyta</taxon>
        <taxon>Tracheophyta</taxon>
        <taxon>Spermatophyta</taxon>
        <taxon>Magnoliopsida</taxon>
        <taxon>Liliopsida</taxon>
        <taxon>Poales</taxon>
        <taxon>Poaceae</taxon>
        <taxon>BOP clade</taxon>
        <taxon>Oryzoideae</taxon>
        <taxon>Oryzeae</taxon>
        <taxon>Oryzinae</taxon>
        <taxon>Oryza</taxon>
        <taxon>Oryza meyeriana</taxon>
    </lineage>
</organism>
<comment type="pathway">
    <text evidence="2 10">Lipid metabolism; fatty acid biosynthesis.</text>
</comment>
<evidence type="ECO:0000256" key="2">
    <source>
        <dbReference type="ARBA" id="ARBA00005194"/>
    </source>
</evidence>
<feature type="active site" evidence="11">
    <location>
        <position position="469"/>
    </location>
</feature>
<feature type="active site" evidence="11">
    <location>
        <position position="347"/>
    </location>
</feature>
<evidence type="ECO:0000256" key="3">
    <source>
        <dbReference type="ARBA" id="ARBA00005531"/>
    </source>
</evidence>
<dbReference type="CDD" id="cd00831">
    <property type="entry name" value="CHS_like"/>
    <property type="match status" value="1"/>
</dbReference>
<name>A0A6G1F0I0_9ORYZ</name>
<dbReference type="InterPro" id="IPR016039">
    <property type="entry name" value="Thiolase-like"/>
</dbReference>
<evidence type="ECO:0000256" key="4">
    <source>
        <dbReference type="ARBA" id="ARBA00022679"/>
    </source>
</evidence>
<keyword evidence="7 12" id="KW-0472">Membrane</keyword>
<dbReference type="GO" id="GO:0006633">
    <property type="term" value="P:fatty acid biosynthetic process"/>
    <property type="evidence" value="ECO:0007669"/>
    <property type="project" value="UniProtKB-UniPathway"/>
</dbReference>
<keyword evidence="8 10" id="KW-0012">Acyltransferase</keyword>
<feature type="transmembrane region" description="Helical" evidence="12">
    <location>
        <begin position="100"/>
        <end position="125"/>
    </location>
</feature>
<keyword evidence="5 12" id="KW-0812">Transmembrane</keyword>
<evidence type="ECO:0000256" key="7">
    <source>
        <dbReference type="ARBA" id="ARBA00023136"/>
    </source>
</evidence>
<keyword evidence="6 12" id="KW-1133">Transmembrane helix</keyword>
<dbReference type="PIRSF" id="PIRSF036417">
    <property type="entry name" value="3-ktacl-CoA_syn"/>
    <property type="match status" value="1"/>
</dbReference>
<dbReference type="Pfam" id="PF08392">
    <property type="entry name" value="FAE1_CUT1_RppA"/>
    <property type="match status" value="1"/>
</dbReference>
<dbReference type="GO" id="GO:0009922">
    <property type="term" value="F:fatty acid elongase activity"/>
    <property type="evidence" value="ECO:0007669"/>
    <property type="project" value="UniProtKB-EC"/>
</dbReference>
<evidence type="ECO:0000256" key="5">
    <source>
        <dbReference type="ARBA" id="ARBA00022692"/>
    </source>
</evidence>
<comment type="similarity">
    <text evidence="3 10">Belongs to the thiolase-like superfamily. Chalcone/stilbene synthases family.</text>
</comment>
<feature type="active site" evidence="11">
    <location>
        <position position="436"/>
    </location>
</feature>
<gene>
    <name evidence="15" type="ORF">E2562_032291</name>
</gene>
<accession>A0A6G1F0I0</accession>